<accession>A0ABZ1BPQ2</accession>
<keyword evidence="5" id="KW-1185">Reference proteome</keyword>
<feature type="domain" description="DnaB/C C-terminal" evidence="3">
    <location>
        <begin position="158"/>
        <end position="225"/>
    </location>
</feature>
<dbReference type="SUPFAM" id="SSF158499">
    <property type="entry name" value="DnaD domain-like"/>
    <property type="match status" value="1"/>
</dbReference>
<gene>
    <name evidence="4" type="ORF">VLY81_00525</name>
</gene>
<evidence type="ECO:0000313" key="4">
    <source>
        <dbReference type="EMBL" id="WRP14689.1"/>
    </source>
</evidence>
<evidence type="ECO:0000259" key="3">
    <source>
        <dbReference type="Pfam" id="PF07261"/>
    </source>
</evidence>
<dbReference type="Proteomes" id="UP001333102">
    <property type="component" value="Chromosome"/>
</dbReference>
<dbReference type="RefSeq" id="WP_324669057.1">
    <property type="nucleotide sequence ID" value="NZ_CP141614.1"/>
</dbReference>
<dbReference type="NCBIfam" id="TIGR01446">
    <property type="entry name" value="DnaD_dom"/>
    <property type="match status" value="1"/>
</dbReference>
<comment type="similarity">
    <text evidence="1">Belongs to the DnaB/DnaD family.</text>
</comment>
<organism evidence="4 5">
    <name type="scientific">Geochorda subterranea</name>
    <dbReference type="NCBI Taxonomy" id="3109564"/>
    <lineage>
        <taxon>Bacteria</taxon>
        <taxon>Bacillati</taxon>
        <taxon>Bacillota</taxon>
        <taxon>Limnochordia</taxon>
        <taxon>Limnochordales</taxon>
        <taxon>Geochordaceae</taxon>
        <taxon>Geochorda</taxon>
    </lineage>
</organism>
<protein>
    <submittedName>
        <fullName evidence="4">DnaD domain protein</fullName>
    </submittedName>
</protein>
<evidence type="ECO:0000313" key="5">
    <source>
        <dbReference type="Proteomes" id="UP001333102"/>
    </source>
</evidence>
<dbReference type="InterPro" id="IPR034829">
    <property type="entry name" value="DnaD-like_sf"/>
</dbReference>
<proteinExistence type="inferred from homology"/>
<evidence type="ECO:0000256" key="1">
    <source>
        <dbReference type="ARBA" id="ARBA00093462"/>
    </source>
</evidence>
<evidence type="ECO:0000256" key="2">
    <source>
        <dbReference type="SAM" id="MobiDB-lite"/>
    </source>
</evidence>
<dbReference type="InterPro" id="IPR006343">
    <property type="entry name" value="DnaB/C_C"/>
</dbReference>
<name>A0ABZ1BPQ2_9FIRM</name>
<reference evidence="5" key="1">
    <citation type="submission" date="2023-12" db="EMBL/GenBank/DDBJ databases">
        <title>Novel isolates from deep terrestrial aquifers shed light on the physiology and ecology of the class Limnochordia.</title>
        <authorList>
            <person name="Karnachuk O.V."/>
            <person name="Lukina A.P."/>
            <person name="Avakyan M.R."/>
            <person name="Kadnikov V."/>
            <person name="Begmatov S."/>
            <person name="Beletsky A.V."/>
            <person name="Mardanov A.V."/>
            <person name="Ravin N.V."/>
        </authorList>
    </citation>
    <scope>NUCLEOTIDE SEQUENCE [LARGE SCALE GENOMIC DNA]</scope>
    <source>
        <strain evidence="5">LN</strain>
    </source>
</reference>
<dbReference type="Pfam" id="PF07261">
    <property type="entry name" value="DnaB_2"/>
    <property type="match status" value="1"/>
</dbReference>
<sequence>MSATRMARRRVRIECTSAGRRYLPVAEELVELYAPRVGWQGVAAWLVLRVAAERGEAVGDEEPASFVARRLGLTPLEAAEALRRLTLYRLVEETADHAVRVLEPLSAAEFARSFGEGPPPELSQETEAGRAEPAATSEPAGAEASASMPTDLRGVLEWYHRRIGLISDSQAERLQEWITQRGMTTDVVALAIEQAARSAEYASFSYLEGILRNWYNQGVRTWADVLRRPHLATVLGASRSAERSDAPMVGVPNADAYRPIDPERVRRIKELYGHGG</sequence>
<dbReference type="Gene3D" id="1.10.10.630">
    <property type="entry name" value="DnaD domain-like"/>
    <property type="match status" value="1"/>
</dbReference>
<dbReference type="EMBL" id="CP141614">
    <property type="protein sequence ID" value="WRP14689.1"/>
    <property type="molecule type" value="Genomic_DNA"/>
</dbReference>
<feature type="region of interest" description="Disordered" evidence="2">
    <location>
        <begin position="113"/>
        <end position="148"/>
    </location>
</feature>